<comment type="caution">
    <text evidence="2">The sequence shown here is derived from an EMBL/GenBank/DDBJ whole genome shotgun (WGS) entry which is preliminary data.</text>
</comment>
<dbReference type="OrthoDB" id="10425299at2759"/>
<reference evidence="2" key="1">
    <citation type="submission" date="2020-09" db="EMBL/GenBank/DDBJ databases">
        <authorList>
            <person name="Kikuchi T."/>
        </authorList>
    </citation>
    <scope>NUCLEOTIDE SEQUENCE</scope>
    <source>
        <strain evidence="2">SH1</strain>
    </source>
</reference>
<dbReference type="EMBL" id="CAJFCW020000006">
    <property type="protein sequence ID" value="CAG9125064.1"/>
    <property type="molecule type" value="Genomic_DNA"/>
</dbReference>
<feature type="compositionally biased region" description="Low complexity" evidence="1">
    <location>
        <begin position="12"/>
        <end position="24"/>
    </location>
</feature>
<gene>
    <name evidence="2" type="ORF">BOKJ2_LOCUS12873</name>
</gene>
<keyword evidence="3" id="KW-1185">Reference proteome</keyword>
<organism evidence="2 3">
    <name type="scientific">Bursaphelenchus okinawaensis</name>
    <dbReference type="NCBI Taxonomy" id="465554"/>
    <lineage>
        <taxon>Eukaryota</taxon>
        <taxon>Metazoa</taxon>
        <taxon>Ecdysozoa</taxon>
        <taxon>Nematoda</taxon>
        <taxon>Chromadorea</taxon>
        <taxon>Rhabditida</taxon>
        <taxon>Tylenchina</taxon>
        <taxon>Tylenchomorpha</taxon>
        <taxon>Aphelenchoidea</taxon>
        <taxon>Aphelenchoididae</taxon>
        <taxon>Bursaphelenchus</taxon>
    </lineage>
</organism>
<name>A0A811LM84_9BILA</name>
<dbReference type="EMBL" id="CAJFDH010000006">
    <property type="protein sequence ID" value="CAD5228814.1"/>
    <property type="molecule type" value="Genomic_DNA"/>
</dbReference>
<protein>
    <submittedName>
        <fullName evidence="2">Uncharacterized protein</fullName>
    </submittedName>
</protein>
<proteinExistence type="predicted"/>
<dbReference type="Proteomes" id="UP000783686">
    <property type="component" value="Unassembled WGS sequence"/>
</dbReference>
<feature type="compositionally biased region" description="Basic and acidic residues" evidence="1">
    <location>
        <begin position="1"/>
        <end position="10"/>
    </location>
</feature>
<feature type="region of interest" description="Disordered" evidence="1">
    <location>
        <begin position="1"/>
        <end position="25"/>
    </location>
</feature>
<dbReference type="AlphaFoldDB" id="A0A811LM84"/>
<accession>A0A811LM84</accession>
<evidence type="ECO:0000313" key="3">
    <source>
        <dbReference type="Proteomes" id="UP000614601"/>
    </source>
</evidence>
<sequence length="90" mass="10237">MPSLYQEHHLNTSASSSSNTTTESQKYLRYFESSAGSLVENEFNKNPRKTSDMGSLAKVGMRSPMSYLRILELQRRQNSNALKEYAWQGA</sequence>
<dbReference type="Proteomes" id="UP000614601">
    <property type="component" value="Unassembled WGS sequence"/>
</dbReference>
<evidence type="ECO:0000313" key="2">
    <source>
        <dbReference type="EMBL" id="CAD5228814.1"/>
    </source>
</evidence>
<evidence type="ECO:0000256" key="1">
    <source>
        <dbReference type="SAM" id="MobiDB-lite"/>
    </source>
</evidence>